<gene>
    <name evidence="1" type="ORF">UO65_3602</name>
</gene>
<sequence length="276" mass="30133">MAEEEVDGEVLRGGVFRDVFDGLGWSRFVPHAAVEVLGVVVLLGAPTRDQIGRLVGRTPDAVVGLSGPAWDEFEPWTEHTLRTALDGAAPTPGEVARANAEDRAWLDGLIAEIDSHADALGVFRPRTLSDVLDYLTACTVLIATGRDGDTRYELNPWAMLPAEVLPLTRDQVDEEDALRWIGLHRPVVRKLIDLFGPYADAPLDVLRTTLLELSRTCGVDLESTRAAVTILADQPDFEVTGDAERAEPGAELEIRVDWANFLEYRLDIAAGTIDSP</sequence>
<dbReference type="Proteomes" id="UP000019277">
    <property type="component" value="Unassembled WGS sequence"/>
</dbReference>
<proteinExistence type="predicted"/>
<dbReference type="AlphaFoldDB" id="W7IXG0"/>
<evidence type="ECO:0000313" key="1">
    <source>
        <dbReference type="EMBL" id="EWC61121.1"/>
    </source>
</evidence>
<name>W7IXG0_9PSEU</name>
<dbReference type="EMBL" id="AYXG01000130">
    <property type="protein sequence ID" value="EWC61121.1"/>
    <property type="molecule type" value="Genomic_DNA"/>
</dbReference>
<dbReference type="InterPro" id="IPR046105">
    <property type="entry name" value="DUF6042"/>
</dbReference>
<protein>
    <submittedName>
        <fullName evidence="1">Uncharacterized protein</fullName>
    </submittedName>
</protein>
<reference evidence="1 2" key="1">
    <citation type="journal article" date="2014" name="Genome Announc.">
        <title>Draft Genome Sequence of the Antitrypanosomally Active Sponge-Associated Bacterium Actinokineospora sp. Strain EG49.</title>
        <authorList>
            <person name="Harjes J."/>
            <person name="Ryu T."/>
            <person name="Abdelmohsen U.R."/>
            <person name="Moitinho-Silva L."/>
            <person name="Horn H."/>
            <person name="Ravasi T."/>
            <person name="Hentschel U."/>
        </authorList>
    </citation>
    <scope>NUCLEOTIDE SEQUENCE [LARGE SCALE GENOMIC DNA]</scope>
    <source>
        <strain evidence="1 2">EG49</strain>
    </source>
</reference>
<organism evidence="1 2">
    <name type="scientific">Actinokineospora spheciospongiae</name>
    <dbReference type="NCBI Taxonomy" id="909613"/>
    <lineage>
        <taxon>Bacteria</taxon>
        <taxon>Bacillati</taxon>
        <taxon>Actinomycetota</taxon>
        <taxon>Actinomycetes</taxon>
        <taxon>Pseudonocardiales</taxon>
        <taxon>Pseudonocardiaceae</taxon>
        <taxon>Actinokineospora</taxon>
    </lineage>
</organism>
<accession>W7IXG0</accession>
<dbReference type="RefSeq" id="WP_035283890.1">
    <property type="nucleotide sequence ID" value="NZ_AYXG01000130.1"/>
</dbReference>
<dbReference type="OrthoDB" id="3369851at2"/>
<keyword evidence="2" id="KW-1185">Reference proteome</keyword>
<dbReference type="Pfam" id="PF19508">
    <property type="entry name" value="DUF6042"/>
    <property type="match status" value="1"/>
</dbReference>
<evidence type="ECO:0000313" key="2">
    <source>
        <dbReference type="Proteomes" id="UP000019277"/>
    </source>
</evidence>
<comment type="caution">
    <text evidence="1">The sequence shown here is derived from an EMBL/GenBank/DDBJ whole genome shotgun (WGS) entry which is preliminary data.</text>
</comment>